<feature type="non-terminal residue" evidence="1">
    <location>
        <position position="1"/>
    </location>
</feature>
<protein>
    <submittedName>
        <fullName evidence="1">Uncharacterized protein</fullName>
    </submittedName>
</protein>
<reference evidence="1" key="1">
    <citation type="submission" date="2018-06" db="EMBL/GenBank/DDBJ databases">
        <authorList>
            <person name="Zhirakovskaya E."/>
        </authorList>
    </citation>
    <scope>NUCLEOTIDE SEQUENCE</scope>
</reference>
<dbReference type="AlphaFoldDB" id="A0A3B0WXL2"/>
<organism evidence="1">
    <name type="scientific">hydrothermal vent metagenome</name>
    <dbReference type="NCBI Taxonomy" id="652676"/>
    <lineage>
        <taxon>unclassified sequences</taxon>
        <taxon>metagenomes</taxon>
        <taxon>ecological metagenomes</taxon>
    </lineage>
</organism>
<gene>
    <name evidence="1" type="ORF">MNBD_GAMMA07-1471</name>
</gene>
<proteinExistence type="predicted"/>
<sequence length="84" mass="9711">KSVKKKSKALTLDYKVNFAQALSKMKHRLIALLRNEHDDLIQVIRKTADYISQTVEAVREGRSVPRKLKNIKNDIHYSSYKSAL</sequence>
<evidence type="ECO:0000313" key="1">
    <source>
        <dbReference type="EMBL" id="VAW57033.1"/>
    </source>
</evidence>
<dbReference type="EMBL" id="UOFF01000318">
    <property type="protein sequence ID" value="VAW57033.1"/>
    <property type="molecule type" value="Genomic_DNA"/>
</dbReference>
<name>A0A3B0WXL2_9ZZZZ</name>
<accession>A0A3B0WXL2</accession>